<protein>
    <recommendedName>
        <fullName evidence="3">Glycosyltransferase RgtA/B/C/D-like domain-containing protein</fullName>
    </recommendedName>
</protein>
<feature type="transmembrane region" description="Helical" evidence="1">
    <location>
        <begin position="303"/>
        <end position="321"/>
    </location>
</feature>
<reference evidence="2" key="1">
    <citation type="submission" date="2016-10" db="EMBL/GenBank/DDBJ databases">
        <title>Sequence of Gallionella enrichment culture.</title>
        <authorList>
            <person name="Poehlein A."/>
            <person name="Muehling M."/>
            <person name="Daniel R."/>
        </authorList>
    </citation>
    <scope>NUCLEOTIDE SEQUENCE</scope>
</reference>
<keyword evidence="1" id="KW-0812">Transmembrane</keyword>
<feature type="transmembrane region" description="Helical" evidence="1">
    <location>
        <begin position="117"/>
        <end position="137"/>
    </location>
</feature>
<feature type="transmembrane region" description="Helical" evidence="1">
    <location>
        <begin position="327"/>
        <end position="347"/>
    </location>
</feature>
<accession>A0A1J5SW88</accession>
<dbReference type="EMBL" id="MLJW01000016">
    <property type="protein sequence ID" value="OIR12793.1"/>
    <property type="molecule type" value="Genomic_DNA"/>
</dbReference>
<feature type="transmembrane region" description="Helical" evidence="1">
    <location>
        <begin position="63"/>
        <end position="80"/>
    </location>
</feature>
<keyword evidence="1" id="KW-0472">Membrane</keyword>
<evidence type="ECO:0000313" key="2">
    <source>
        <dbReference type="EMBL" id="OIR12793.1"/>
    </source>
</evidence>
<gene>
    <name evidence="2" type="ORF">GALL_58600</name>
</gene>
<feature type="transmembrane region" description="Helical" evidence="1">
    <location>
        <begin position="14"/>
        <end position="33"/>
    </location>
</feature>
<proteinExistence type="predicted"/>
<feature type="transmembrane region" description="Helical" evidence="1">
    <location>
        <begin position="86"/>
        <end position="105"/>
    </location>
</feature>
<feature type="transmembrane region" description="Helical" evidence="1">
    <location>
        <begin position="169"/>
        <end position="202"/>
    </location>
</feature>
<name>A0A1J5SW88_9ZZZZ</name>
<sequence>MASFLSLKKNYDSLLAAIIGFVAIILFTHYGGIGISPDSIMYTSVARHLNEGKWLLGFDNKPLILFPVLYPIFLGAVMFITRLDVIVFAPALNGILFATVIYLSGCIMQRFSSTSRLYKAFVLLIVIVCPCLTDVYSMLWSETLFILWVIVFFIFIKRYFQNPSIRNLLIIGCIAALSCITRYAGVTLIGTGGLLILCFAALPWKKKIIHLLSFGLTGISLLLINLIRNSFLTGSLTGQRLKGIISLHTNIEYFGSVLSDWLPFASFTKSFSFLLGSFFLVAATVTFIYRIIKQTRYTSFENIATAFFLVFGWFMVISATISRYEPINARLLSPLFISFIWFGTQSIPRIIKFISNKIIKLSFVVLVTFLVTALLIQHYKIDKETYQDESEGGIGGYTDDDWKESETLHYLKNDSSFFRKDYPVFSNANHAVYFFTDRSVVSLPERVHIDQVAAFYKQPTVKLIWFNNEENFDLLTLDELKQKKILIPLKTFNDGSLFLCTSDSSLVKKKF</sequence>
<dbReference type="AlphaFoldDB" id="A0A1J5SW88"/>
<keyword evidence="1" id="KW-1133">Transmembrane helix</keyword>
<evidence type="ECO:0008006" key="3">
    <source>
        <dbReference type="Google" id="ProtNLM"/>
    </source>
</evidence>
<feature type="transmembrane region" description="Helical" evidence="1">
    <location>
        <begin position="359"/>
        <end position="379"/>
    </location>
</feature>
<comment type="caution">
    <text evidence="2">The sequence shown here is derived from an EMBL/GenBank/DDBJ whole genome shotgun (WGS) entry which is preliminary data.</text>
</comment>
<evidence type="ECO:0000256" key="1">
    <source>
        <dbReference type="SAM" id="Phobius"/>
    </source>
</evidence>
<feature type="transmembrane region" description="Helical" evidence="1">
    <location>
        <begin position="208"/>
        <end position="227"/>
    </location>
</feature>
<organism evidence="2">
    <name type="scientific">mine drainage metagenome</name>
    <dbReference type="NCBI Taxonomy" id="410659"/>
    <lineage>
        <taxon>unclassified sequences</taxon>
        <taxon>metagenomes</taxon>
        <taxon>ecological metagenomes</taxon>
    </lineage>
</organism>
<feature type="transmembrane region" description="Helical" evidence="1">
    <location>
        <begin position="271"/>
        <end position="291"/>
    </location>
</feature>
<feature type="transmembrane region" description="Helical" evidence="1">
    <location>
        <begin position="143"/>
        <end position="160"/>
    </location>
</feature>